<accession>A0ACC2M9A3</accession>
<dbReference type="EMBL" id="CM056813">
    <property type="protein sequence ID" value="KAJ8642013.1"/>
    <property type="molecule type" value="Genomic_DNA"/>
</dbReference>
<protein>
    <submittedName>
        <fullName evidence="1">Uncharacterized protein</fullName>
    </submittedName>
</protein>
<comment type="caution">
    <text evidence="1">The sequence shown here is derived from an EMBL/GenBank/DDBJ whole genome shotgun (WGS) entry which is preliminary data.</text>
</comment>
<keyword evidence="2" id="KW-1185">Reference proteome</keyword>
<name>A0ACC2M9A3_PERAE</name>
<proteinExistence type="predicted"/>
<sequence length="103" mass="11316">MFSPSSAVTVHFKCPAPPLLYSKSWREVHQSPNPAASSKLNPPRTLKRSEVETNSLKHTRGGSTFNRRETCNKDIPVGLIDTHSCSLDSKIKMNIGCGDGYLS</sequence>
<evidence type="ECO:0000313" key="1">
    <source>
        <dbReference type="EMBL" id="KAJ8642013.1"/>
    </source>
</evidence>
<reference evidence="1 2" key="1">
    <citation type="journal article" date="2022" name="Hortic Res">
        <title>A haplotype resolved chromosomal level avocado genome allows analysis of novel avocado genes.</title>
        <authorList>
            <person name="Nath O."/>
            <person name="Fletcher S.J."/>
            <person name="Hayward A."/>
            <person name="Shaw L.M."/>
            <person name="Masouleh A.K."/>
            <person name="Furtado A."/>
            <person name="Henry R.J."/>
            <person name="Mitter N."/>
        </authorList>
    </citation>
    <scope>NUCLEOTIDE SEQUENCE [LARGE SCALE GENOMIC DNA]</scope>
    <source>
        <strain evidence="2">cv. Hass</strain>
    </source>
</reference>
<evidence type="ECO:0000313" key="2">
    <source>
        <dbReference type="Proteomes" id="UP001234297"/>
    </source>
</evidence>
<gene>
    <name evidence="1" type="ORF">MRB53_018707</name>
</gene>
<organism evidence="1 2">
    <name type="scientific">Persea americana</name>
    <name type="common">Avocado</name>
    <dbReference type="NCBI Taxonomy" id="3435"/>
    <lineage>
        <taxon>Eukaryota</taxon>
        <taxon>Viridiplantae</taxon>
        <taxon>Streptophyta</taxon>
        <taxon>Embryophyta</taxon>
        <taxon>Tracheophyta</taxon>
        <taxon>Spermatophyta</taxon>
        <taxon>Magnoliopsida</taxon>
        <taxon>Magnoliidae</taxon>
        <taxon>Laurales</taxon>
        <taxon>Lauraceae</taxon>
        <taxon>Persea</taxon>
    </lineage>
</organism>
<dbReference type="Proteomes" id="UP001234297">
    <property type="component" value="Chromosome 5"/>
</dbReference>